<dbReference type="PANTHER" id="PTHR23407:SF1">
    <property type="entry name" value="5-FORMYLTETRAHYDROFOLATE CYCLO-LIGASE"/>
    <property type="match status" value="1"/>
</dbReference>
<dbReference type="SUPFAM" id="SSF100950">
    <property type="entry name" value="NagB/RpiA/CoA transferase-like"/>
    <property type="match status" value="1"/>
</dbReference>
<comment type="catalytic activity">
    <reaction evidence="5">
        <text>(6S)-5-formyl-5,6,7,8-tetrahydrofolate + ATP = (6R)-5,10-methenyltetrahydrofolate + ADP + phosphate</text>
        <dbReference type="Rhea" id="RHEA:10488"/>
        <dbReference type="ChEBI" id="CHEBI:30616"/>
        <dbReference type="ChEBI" id="CHEBI:43474"/>
        <dbReference type="ChEBI" id="CHEBI:57455"/>
        <dbReference type="ChEBI" id="CHEBI:57457"/>
        <dbReference type="ChEBI" id="CHEBI:456216"/>
        <dbReference type="EC" id="6.3.3.2"/>
    </reaction>
</comment>
<organism evidence="6 7">
    <name type="scientific">Candidatus Merdimorpha stercoravium</name>
    <dbReference type="NCBI Taxonomy" id="2840863"/>
    <lineage>
        <taxon>Bacteria</taxon>
        <taxon>Pseudomonadati</taxon>
        <taxon>Bacteroidota</taxon>
        <taxon>Flavobacteriia</taxon>
        <taxon>Flavobacteriales</taxon>
        <taxon>Candidatus Merdimorpha</taxon>
    </lineage>
</organism>
<dbReference type="NCBIfam" id="TIGR02727">
    <property type="entry name" value="MTHFS_bact"/>
    <property type="match status" value="1"/>
</dbReference>
<protein>
    <recommendedName>
        <fullName evidence="5">5-formyltetrahydrofolate cyclo-ligase</fullName>
        <ecNumber evidence="5">6.3.3.2</ecNumber>
    </recommendedName>
</protein>
<sequence length="210" mass="23435">MATKKELRAQYKQLRRELPPGEAAELSAAVCEAVVRSREFRSATTVHLFLPIRRQREVDTFPILGEIFRRGKTAVVSVSDFSTGDLAHYRLHREDPLAENRFGIPEPLHPEALERVLPESVDLILVPLLAYDAQGTRVGYGRGFYDRFLRCCRPDAVKAGLSFFPPCAGPIDDATPEDVPLDVCFTPQGKITCRRPKIQAGENTPRGGFS</sequence>
<evidence type="ECO:0000313" key="7">
    <source>
        <dbReference type="Proteomes" id="UP000824161"/>
    </source>
</evidence>
<dbReference type="InterPro" id="IPR002698">
    <property type="entry name" value="FTHF_cligase"/>
</dbReference>
<reference evidence="6" key="1">
    <citation type="submission" date="2020-10" db="EMBL/GenBank/DDBJ databases">
        <authorList>
            <person name="Gilroy R."/>
        </authorList>
    </citation>
    <scope>NUCLEOTIDE SEQUENCE</scope>
    <source>
        <strain evidence="6">1383</strain>
    </source>
</reference>
<comment type="cofactor">
    <cofactor evidence="5">
        <name>Mg(2+)</name>
        <dbReference type="ChEBI" id="CHEBI:18420"/>
    </cofactor>
</comment>
<keyword evidence="6" id="KW-0436">Ligase</keyword>
<dbReference type="Proteomes" id="UP000824161">
    <property type="component" value="Unassembled WGS sequence"/>
</dbReference>
<dbReference type="PANTHER" id="PTHR23407">
    <property type="entry name" value="ATPASE INHIBITOR/5-FORMYLTETRAHYDROFOLATE CYCLO-LIGASE"/>
    <property type="match status" value="1"/>
</dbReference>
<evidence type="ECO:0000256" key="4">
    <source>
        <dbReference type="PIRSR" id="PIRSR006806-1"/>
    </source>
</evidence>
<accession>A0A9D1KTL7</accession>
<dbReference type="Pfam" id="PF01812">
    <property type="entry name" value="5-FTHF_cyc-lig"/>
    <property type="match status" value="1"/>
</dbReference>
<evidence type="ECO:0000256" key="5">
    <source>
        <dbReference type="RuleBase" id="RU361279"/>
    </source>
</evidence>
<keyword evidence="2 4" id="KW-0547">Nucleotide-binding</keyword>
<evidence type="ECO:0000256" key="2">
    <source>
        <dbReference type="ARBA" id="ARBA00022741"/>
    </source>
</evidence>
<comment type="caution">
    <text evidence="6">The sequence shown here is derived from an EMBL/GenBank/DDBJ whole genome shotgun (WGS) entry which is preliminary data.</text>
</comment>
<name>A0A9D1KTL7_9FLAO</name>
<dbReference type="PIRSF" id="PIRSF006806">
    <property type="entry name" value="FTHF_cligase"/>
    <property type="match status" value="1"/>
</dbReference>
<dbReference type="EMBL" id="DVLY01000111">
    <property type="protein sequence ID" value="HIT98117.1"/>
    <property type="molecule type" value="Genomic_DNA"/>
</dbReference>
<evidence type="ECO:0000313" key="6">
    <source>
        <dbReference type="EMBL" id="HIT98117.1"/>
    </source>
</evidence>
<dbReference type="GO" id="GO:0030272">
    <property type="term" value="F:5-formyltetrahydrofolate cyclo-ligase activity"/>
    <property type="evidence" value="ECO:0007669"/>
    <property type="project" value="UniProtKB-EC"/>
</dbReference>
<dbReference type="GO" id="GO:0005524">
    <property type="term" value="F:ATP binding"/>
    <property type="evidence" value="ECO:0007669"/>
    <property type="project" value="UniProtKB-KW"/>
</dbReference>
<feature type="binding site" evidence="4">
    <location>
        <position position="50"/>
    </location>
    <ligand>
        <name>substrate</name>
    </ligand>
</feature>
<comment type="similarity">
    <text evidence="1 5">Belongs to the 5-formyltetrahydrofolate cyclo-ligase family.</text>
</comment>
<keyword evidence="5" id="KW-0479">Metal-binding</keyword>
<proteinExistence type="inferred from homology"/>
<dbReference type="GO" id="GO:0035999">
    <property type="term" value="P:tetrahydrofolate interconversion"/>
    <property type="evidence" value="ECO:0007669"/>
    <property type="project" value="TreeGrafter"/>
</dbReference>
<feature type="binding site" evidence="4">
    <location>
        <begin position="137"/>
        <end position="145"/>
    </location>
    <ligand>
        <name>ATP</name>
        <dbReference type="ChEBI" id="CHEBI:30616"/>
    </ligand>
</feature>
<evidence type="ECO:0000256" key="1">
    <source>
        <dbReference type="ARBA" id="ARBA00010638"/>
    </source>
</evidence>
<keyword evidence="5" id="KW-0460">Magnesium</keyword>
<dbReference type="Gene3D" id="3.40.50.10420">
    <property type="entry name" value="NagB/RpiA/CoA transferase-like"/>
    <property type="match status" value="1"/>
</dbReference>
<keyword evidence="3 4" id="KW-0067">ATP-binding</keyword>
<feature type="binding site" evidence="4">
    <location>
        <position position="57"/>
    </location>
    <ligand>
        <name>substrate</name>
    </ligand>
</feature>
<gene>
    <name evidence="6" type="ORF">IAC44_04680</name>
</gene>
<dbReference type="GO" id="GO:0046872">
    <property type="term" value="F:metal ion binding"/>
    <property type="evidence" value="ECO:0007669"/>
    <property type="project" value="UniProtKB-KW"/>
</dbReference>
<evidence type="ECO:0000256" key="3">
    <source>
        <dbReference type="ARBA" id="ARBA00022840"/>
    </source>
</evidence>
<feature type="binding site" evidence="4">
    <location>
        <begin position="4"/>
        <end position="8"/>
    </location>
    <ligand>
        <name>ATP</name>
        <dbReference type="ChEBI" id="CHEBI:30616"/>
    </ligand>
</feature>
<dbReference type="InterPro" id="IPR037171">
    <property type="entry name" value="NagB/RpiA_transferase-like"/>
</dbReference>
<dbReference type="InterPro" id="IPR024185">
    <property type="entry name" value="FTHF_cligase-like_sf"/>
</dbReference>
<dbReference type="AlphaFoldDB" id="A0A9D1KTL7"/>
<dbReference type="EC" id="6.3.3.2" evidence="5"/>
<dbReference type="GO" id="GO:0009396">
    <property type="term" value="P:folic acid-containing compound biosynthetic process"/>
    <property type="evidence" value="ECO:0007669"/>
    <property type="project" value="TreeGrafter"/>
</dbReference>
<reference evidence="6" key="2">
    <citation type="journal article" date="2021" name="PeerJ">
        <title>Extensive microbial diversity within the chicken gut microbiome revealed by metagenomics and culture.</title>
        <authorList>
            <person name="Gilroy R."/>
            <person name="Ravi A."/>
            <person name="Getino M."/>
            <person name="Pursley I."/>
            <person name="Horton D.L."/>
            <person name="Alikhan N.F."/>
            <person name="Baker D."/>
            <person name="Gharbi K."/>
            <person name="Hall N."/>
            <person name="Watson M."/>
            <person name="Adriaenssens E.M."/>
            <person name="Foster-Nyarko E."/>
            <person name="Jarju S."/>
            <person name="Secka A."/>
            <person name="Antonio M."/>
            <person name="Oren A."/>
            <person name="Chaudhuri R.R."/>
            <person name="La Ragione R."/>
            <person name="Hildebrand F."/>
            <person name="Pallen M.J."/>
        </authorList>
    </citation>
    <scope>NUCLEOTIDE SEQUENCE</scope>
    <source>
        <strain evidence="6">1383</strain>
    </source>
</reference>